<evidence type="ECO:0000313" key="13">
    <source>
        <dbReference type="Proteomes" id="UP001155057"/>
    </source>
</evidence>
<keyword evidence="4 9" id="KW-0812">Transmembrane</keyword>
<dbReference type="GO" id="GO:0004190">
    <property type="term" value="F:aspartic-type endopeptidase activity"/>
    <property type="evidence" value="ECO:0007669"/>
    <property type="project" value="UniProtKB-UniRule"/>
</dbReference>
<dbReference type="InterPro" id="IPR001872">
    <property type="entry name" value="Peptidase_A8"/>
</dbReference>
<comment type="caution">
    <text evidence="9">Lacks conserved residue(s) required for the propagation of feature annotation.</text>
</comment>
<evidence type="ECO:0000256" key="9">
    <source>
        <dbReference type="HAMAP-Rule" id="MF_00161"/>
    </source>
</evidence>
<comment type="function">
    <text evidence="9">This protein specifically catalyzes the removal of signal peptides from prolipoproteins.</text>
</comment>
<comment type="caution">
    <text evidence="12">The sequence shown here is derived from an EMBL/GenBank/DDBJ whole genome shotgun (WGS) entry which is preliminary data.</text>
</comment>
<sequence length="245" mass="26643">MRVFWIAGAVVLLDQATKATVLQFMYREQSIPLLGDWLRLTFTENPGMAFGITIGPPGTVTVLSLLATMLVGAYIYQVRNDYAPYRWSLAFILGGALGNIIDRVFYGVLLDYGPYFTGRVVDFIHVSLWQGFIPRIIPVFGGAYMELFPIWNVADMSIVVGVVGVMVFHQAFHERRIAKRRAARAGGRTWRRPAAVFSDLDLEAPPPAPSALTQPDAPASRGEAASGSGAASASARSSAVSEPHP</sequence>
<feature type="compositionally biased region" description="Low complexity" evidence="11">
    <location>
        <begin position="219"/>
        <end position="245"/>
    </location>
</feature>
<evidence type="ECO:0000256" key="10">
    <source>
        <dbReference type="RuleBase" id="RU004181"/>
    </source>
</evidence>
<evidence type="ECO:0000256" key="2">
    <source>
        <dbReference type="ARBA" id="ARBA00022475"/>
    </source>
</evidence>
<keyword evidence="2 9" id="KW-1003">Cell membrane</keyword>
<evidence type="ECO:0000256" key="3">
    <source>
        <dbReference type="ARBA" id="ARBA00022670"/>
    </source>
</evidence>
<dbReference type="Pfam" id="PF01252">
    <property type="entry name" value="Peptidase_A8"/>
    <property type="match status" value="1"/>
</dbReference>
<evidence type="ECO:0000256" key="8">
    <source>
        <dbReference type="ARBA" id="ARBA00023136"/>
    </source>
</evidence>
<dbReference type="GO" id="GO:0005886">
    <property type="term" value="C:plasma membrane"/>
    <property type="evidence" value="ECO:0007669"/>
    <property type="project" value="UniProtKB-SubCell"/>
</dbReference>
<evidence type="ECO:0000256" key="11">
    <source>
        <dbReference type="SAM" id="MobiDB-lite"/>
    </source>
</evidence>
<dbReference type="PROSITE" id="PS00855">
    <property type="entry name" value="SPASE_II"/>
    <property type="match status" value="1"/>
</dbReference>
<protein>
    <recommendedName>
        <fullName evidence="9">Lipoprotein signal peptidase</fullName>
        <ecNumber evidence="9">3.4.23.36</ecNumber>
    </recommendedName>
    <alternativeName>
        <fullName evidence="9">Prolipoprotein signal peptidase</fullName>
    </alternativeName>
    <alternativeName>
        <fullName evidence="9">Signal peptidase II</fullName>
        <shortName evidence="9">SPase II</shortName>
    </alternativeName>
</protein>
<reference evidence="12" key="1">
    <citation type="submission" date="2022-08" db="EMBL/GenBank/DDBJ databases">
        <title>Genomic Encyclopedia of Type Strains, Phase V (KMG-V): Genome sequencing to study the core and pangenomes of soil and plant-associated prokaryotes.</title>
        <authorList>
            <person name="Whitman W."/>
        </authorList>
    </citation>
    <scope>NUCLEOTIDE SEQUENCE</scope>
    <source>
        <strain evidence="12">SP3049</strain>
    </source>
</reference>
<keyword evidence="3 9" id="KW-0645">Protease</keyword>
<gene>
    <name evidence="9" type="primary">lspA</name>
    <name evidence="12" type="ORF">GGP61_001080</name>
</gene>
<dbReference type="EMBL" id="JANUAE010000003">
    <property type="protein sequence ID" value="MCS3709477.1"/>
    <property type="molecule type" value="Genomic_DNA"/>
</dbReference>
<evidence type="ECO:0000256" key="5">
    <source>
        <dbReference type="ARBA" id="ARBA00022750"/>
    </source>
</evidence>
<dbReference type="RefSeq" id="WP_119841514.1">
    <property type="nucleotide sequence ID" value="NZ_CALTSF010000012.1"/>
</dbReference>
<keyword evidence="8 9" id="KW-0472">Membrane</keyword>
<comment type="pathway">
    <text evidence="9">Protein modification; lipoprotein biosynthesis (signal peptide cleavage).</text>
</comment>
<dbReference type="PANTHER" id="PTHR33695">
    <property type="entry name" value="LIPOPROTEIN SIGNAL PEPTIDASE"/>
    <property type="match status" value="1"/>
</dbReference>
<organism evidence="12 13">
    <name type="scientific">Salinibacter ruber</name>
    <dbReference type="NCBI Taxonomy" id="146919"/>
    <lineage>
        <taxon>Bacteria</taxon>
        <taxon>Pseudomonadati</taxon>
        <taxon>Rhodothermota</taxon>
        <taxon>Rhodothermia</taxon>
        <taxon>Rhodothermales</taxon>
        <taxon>Salinibacteraceae</taxon>
        <taxon>Salinibacter</taxon>
    </lineage>
</organism>
<feature type="active site" evidence="9">
    <location>
        <position position="122"/>
    </location>
</feature>
<comment type="catalytic activity">
    <reaction evidence="9">
        <text>Release of signal peptides from bacterial membrane prolipoproteins. Hydrolyzes -Xaa-Yaa-Zaa-|-(S,diacylglyceryl)Cys-, in which Xaa is hydrophobic (preferably Leu), and Yaa (Ala or Ser) and Zaa (Gly or Ala) have small, neutral side chains.</text>
        <dbReference type="EC" id="3.4.23.36"/>
    </reaction>
</comment>
<dbReference type="PANTHER" id="PTHR33695:SF1">
    <property type="entry name" value="LIPOPROTEIN SIGNAL PEPTIDASE"/>
    <property type="match status" value="1"/>
</dbReference>
<keyword evidence="7 9" id="KW-1133">Transmembrane helix</keyword>
<feature type="active site" evidence="9">
    <location>
        <position position="155"/>
    </location>
</feature>
<evidence type="ECO:0000256" key="6">
    <source>
        <dbReference type="ARBA" id="ARBA00022801"/>
    </source>
</evidence>
<evidence type="ECO:0000256" key="1">
    <source>
        <dbReference type="ARBA" id="ARBA00006139"/>
    </source>
</evidence>
<dbReference type="PRINTS" id="PR00781">
    <property type="entry name" value="LIPOSIGPTASE"/>
</dbReference>
<dbReference type="Proteomes" id="UP001155057">
    <property type="component" value="Unassembled WGS sequence"/>
</dbReference>
<feature type="transmembrane region" description="Helical" evidence="9">
    <location>
        <begin position="150"/>
        <end position="172"/>
    </location>
</feature>
<evidence type="ECO:0000256" key="7">
    <source>
        <dbReference type="ARBA" id="ARBA00022989"/>
    </source>
</evidence>
<name>A0A9X2QAG7_9BACT</name>
<proteinExistence type="inferred from homology"/>
<keyword evidence="6 9" id="KW-0378">Hydrolase</keyword>
<comment type="subcellular location">
    <subcellularLocation>
        <location evidence="9">Cell membrane</location>
        <topology evidence="9">Multi-pass membrane protein</topology>
    </subcellularLocation>
</comment>
<keyword evidence="5 9" id="KW-0064">Aspartyl protease</keyword>
<dbReference type="EC" id="3.4.23.36" evidence="9"/>
<dbReference type="AlphaFoldDB" id="A0A9X2QAG7"/>
<dbReference type="HAMAP" id="MF_00161">
    <property type="entry name" value="LspA"/>
    <property type="match status" value="1"/>
</dbReference>
<feature type="region of interest" description="Disordered" evidence="11">
    <location>
        <begin position="199"/>
        <end position="245"/>
    </location>
</feature>
<feature type="transmembrane region" description="Helical" evidence="9">
    <location>
        <begin position="48"/>
        <end position="75"/>
    </location>
</feature>
<dbReference type="GO" id="GO:0006508">
    <property type="term" value="P:proteolysis"/>
    <property type="evidence" value="ECO:0007669"/>
    <property type="project" value="UniProtKB-KW"/>
</dbReference>
<feature type="transmembrane region" description="Helical" evidence="9">
    <location>
        <begin position="87"/>
        <end position="106"/>
    </location>
</feature>
<accession>A0A9X2QAG7</accession>
<evidence type="ECO:0000313" key="12">
    <source>
        <dbReference type="EMBL" id="MCS3709477.1"/>
    </source>
</evidence>
<evidence type="ECO:0000256" key="4">
    <source>
        <dbReference type="ARBA" id="ARBA00022692"/>
    </source>
</evidence>
<comment type="similarity">
    <text evidence="1 9 10">Belongs to the peptidase A8 family.</text>
</comment>